<dbReference type="InterPro" id="IPR057817">
    <property type="entry name" value="YBR126W-A"/>
</dbReference>
<keyword evidence="1" id="KW-0472">Membrane</keyword>
<dbReference type="Proteomes" id="UP000501346">
    <property type="component" value="Chromosome ScII"/>
</dbReference>
<evidence type="ECO:0000256" key="1">
    <source>
        <dbReference type="SAM" id="Phobius"/>
    </source>
</evidence>
<keyword evidence="1" id="KW-0812">Transmembrane</keyword>
<protein>
    <submittedName>
        <fullName evidence="2">Uncharacterized protein</fullName>
    </submittedName>
</protein>
<accession>A0A6C1DMK8</accession>
<sequence>MAITPDKQKKEQQHQPQNGPLDYAHICKCIAMFFVVAGVVLMFFETGLDPEQKEQIKRLHQLDGIPHA</sequence>
<dbReference type="SMR" id="A0A6C1DMK8"/>
<reference evidence="2 3" key="1">
    <citation type="journal article" date="2019" name="BMC Genomics">
        <title>Chromosome level assembly and comparative genome analysis confirm lager-brewing yeasts originated from a single hybridization.</title>
        <authorList>
            <person name="Salazar A.N."/>
            <person name="Gorter de Vries A.R."/>
            <person name="van den Broek M."/>
            <person name="Brouwers N."/>
            <person name="de la Torre Cortes P."/>
            <person name="Kuijpers N.G.A."/>
            <person name="Daran J.G."/>
            <person name="Abeel T."/>
        </authorList>
    </citation>
    <scope>NUCLEOTIDE SEQUENCE [LARGE SCALE GENOMIC DNA]</scope>
    <source>
        <strain evidence="2 3">CBS 1483</strain>
    </source>
</reference>
<dbReference type="EMBL" id="CP048984">
    <property type="protein sequence ID" value="QID78125.1"/>
    <property type="molecule type" value="Genomic_DNA"/>
</dbReference>
<keyword evidence="1" id="KW-1133">Transmembrane helix</keyword>
<dbReference type="Pfam" id="PF23484">
    <property type="entry name" value="YBR126W-A"/>
    <property type="match status" value="1"/>
</dbReference>
<name>A0A6C1DMK8_SACPS</name>
<organism evidence="2 3">
    <name type="scientific">Saccharomyces pastorianus</name>
    <name type="common">Lager yeast</name>
    <name type="synonym">Saccharomyces cerevisiae x Saccharomyces eubayanus</name>
    <dbReference type="NCBI Taxonomy" id="27292"/>
    <lineage>
        <taxon>Eukaryota</taxon>
        <taxon>Fungi</taxon>
        <taxon>Dikarya</taxon>
        <taxon>Ascomycota</taxon>
        <taxon>Saccharomycotina</taxon>
        <taxon>Saccharomycetes</taxon>
        <taxon>Saccharomycetales</taxon>
        <taxon>Saccharomycetaceae</taxon>
        <taxon>Saccharomyces</taxon>
    </lineage>
</organism>
<feature type="transmembrane region" description="Helical" evidence="1">
    <location>
        <begin position="23"/>
        <end position="44"/>
    </location>
</feature>
<gene>
    <name evidence="2" type="ORF">GRS66_000328</name>
</gene>
<proteinExistence type="predicted"/>
<keyword evidence="3" id="KW-1185">Reference proteome</keyword>
<dbReference type="AlphaFoldDB" id="A0A6C1DMK8"/>
<evidence type="ECO:0000313" key="2">
    <source>
        <dbReference type="EMBL" id="QID78125.1"/>
    </source>
</evidence>
<dbReference type="OrthoDB" id="4037062at2759"/>
<evidence type="ECO:0000313" key="3">
    <source>
        <dbReference type="Proteomes" id="UP000501346"/>
    </source>
</evidence>